<dbReference type="InterPro" id="IPR001789">
    <property type="entry name" value="Sig_transdc_resp-reg_receiver"/>
</dbReference>
<dbReference type="PROSITE" id="PS50110">
    <property type="entry name" value="RESPONSE_REGULATORY"/>
    <property type="match status" value="1"/>
</dbReference>
<dbReference type="Proteomes" id="UP000830055">
    <property type="component" value="Chromosome"/>
</dbReference>
<dbReference type="PANTHER" id="PTHR44591:SF3">
    <property type="entry name" value="RESPONSE REGULATORY DOMAIN-CONTAINING PROTEIN"/>
    <property type="match status" value="1"/>
</dbReference>
<accession>A0ABM7WEJ0</accession>
<dbReference type="EMBL" id="AP025516">
    <property type="protein sequence ID" value="BDD89400.1"/>
    <property type="molecule type" value="Genomic_DNA"/>
</dbReference>
<keyword evidence="1 2" id="KW-0597">Phosphoprotein</keyword>
<dbReference type="InterPro" id="IPR011006">
    <property type="entry name" value="CheY-like_superfamily"/>
</dbReference>
<evidence type="ECO:0000313" key="5">
    <source>
        <dbReference type="Proteomes" id="UP000830055"/>
    </source>
</evidence>
<evidence type="ECO:0000256" key="1">
    <source>
        <dbReference type="ARBA" id="ARBA00022553"/>
    </source>
</evidence>
<dbReference type="SUPFAM" id="SSF52172">
    <property type="entry name" value="CheY-like"/>
    <property type="match status" value="1"/>
</dbReference>
<dbReference type="PANTHER" id="PTHR44591">
    <property type="entry name" value="STRESS RESPONSE REGULATOR PROTEIN 1"/>
    <property type="match status" value="1"/>
</dbReference>
<sequence>MKRLNVLLIDDEEDYVTTLAERLCFRGIPCRVALSGRQALLSVESLPPDVMVLDFKMPDLDGLAVLKKIKQKHKHIEIVIVSAFLDAQLEEDLKQAGAYACLSKPVHLESLVDLISSAATMKQR</sequence>
<keyword evidence="5" id="KW-1185">Reference proteome</keyword>
<dbReference type="InterPro" id="IPR050595">
    <property type="entry name" value="Bact_response_regulator"/>
</dbReference>
<feature type="modified residue" description="4-aspartylphosphate" evidence="2">
    <location>
        <position position="54"/>
    </location>
</feature>
<dbReference type="RefSeq" id="WP_284152705.1">
    <property type="nucleotide sequence ID" value="NZ_AP025516.1"/>
</dbReference>
<feature type="domain" description="Response regulatory" evidence="3">
    <location>
        <begin position="5"/>
        <end position="119"/>
    </location>
</feature>
<reference evidence="4 5" key="1">
    <citation type="submission" date="2022-01" db="EMBL/GenBank/DDBJ databases">
        <title>Desulfofustis limnae sp. nov., a novel mesophilic sulfate-reducing bacterium isolated from marsh soil.</title>
        <authorList>
            <person name="Watanabe M."/>
            <person name="Takahashi A."/>
            <person name="Kojima H."/>
            <person name="Fukui M."/>
        </authorList>
    </citation>
    <scope>NUCLEOTIDE SEQUENCE [LARGE SCALE GENOMIC DNA]</scope>
    <source>
        <strain evidence="4 5">PPLL</strain>
    </source>
</reference>
<evidence type="ECO:0000259" key="3">
    <source>
        <dbReference type="PROSITE" id="PS50110"/>
    </source>
</evidence>
<evidence type="ECO:0000313" key="4">
    <source>
        <dbReference type="EMBL" id="BDD89400.1"/>
    </source>
</evidence>
<evidence type="ECO:0000256" key="2">
    <source>
        <dbReference type="PROSITE-ProRule" id="PRU00169"/>
    </source>
</evidence>
<proteinExistence type="predicted"/>
<protein>
    <submittedName>
        <fullName evidence="4">Response regulator</fullName>
    </submittedName>
</protein>
<name>A0ABM7WEJ0_9BACT</name>
<dbReference type="CDD" id="cd00156">
    <property type="entry name" value="REC"/>
    <property type="match status" value="1"/>
</dbReference>
<dbReference type="Pfam" id="PF00072">
    <property type="entry name" value="Response_reg"/>
    <property type="match status" value="1"/>
</dbReference>
<dbReference type="SMART" id="SM00448">
    <property type="entry name" value="REC"/>
    <property type="match status" value="1"/>
</dbReference>
<gene>
    <name evidence="4" type="ORF">DPPLL_37650</name>
</gene>
<organism evidence="4 5">
    <name type="scientific">Desulfofustis limnaeus</name>
    <dbReference type="NCBI Taxonomy" id="2740163"/>
    <lineage>
        <taxon>Bacteria</taxon>
        <taxon>Pseudomonadati</taxon>
        <taxon>Thermodesulfobacteriota</taxon>
        <taxon>Desulfobulbia</taxon>
        <taxon>Desulfobulbales</taxon>
        <taxon>Desulfocapsaceae</taxon>
        <taxon>Desulfofustis</taxon>
    </lineage>
</organism>
<dbReference type="Gene3D" id="3.40.50.2300">
    <property type="match status" value="1"/>
</dbReference>